<comment type="caution">
    <text evidence="3">The sequence shown here is derived from an EMBL/GenBank/DDBJ whole genome shotgun (WGS) entry which is preliminary data.</text>
</comment>
<name>A0ABU9DV51_9BACL</name>
<keyword evidence="4" id="KW-1185">Reference proteome</keyword>
<dbReference type="Proteomes" id="UP001469365">
    <property type="component" value="Unassembled WGS sequence"/>
</dbReference>
<dbReference type="InterPro" id="IPR029052">
    <property type="entry name" value="Metallo-depent_PP-like"/>
</dbReference>
<protein>
    <submittedName>
        <fullName evidence="3">Metallophosphoesterase</fullName>
    </submittedName>
</protein>
<organism evidence="3 4">
    <name type="scientific">Paenibacillus filicis</name>
    <dbReference type="NCBI Taxonomy" id="669464"/>
    <lineage>
        <taxon>Bacteria</taxon>
        <taxon>Bacillati</taxon>
        <taxon>Bacillota</taxon>
        <taxon>Bacilli</taxon>
        <taxon>Bacillales</taxon>
        <taxon>Paenibacillaceae</taxon>
        <taxon>Paenibacillus</taxon>
    </lineage>
</organism>
<dbReference type="InterPro" id="IPR051918">
    <property type="entry name" value="STPP_CPPED1"/>
</dbReference>
<dbReference type="Gene3D" id="3.60.21.10">
    <property type="match status" value="1"/>
</dbReference>
<reference evidence="3 4" key="1">
    <citation type="submission" date="2024-04" db="EMBL/GenBank/DDBJ databases">
        <title>draft genome sequnece of Paenibacillus filicis.</title>
        <authorList>
            <person name="Kim D.-U."/>
        </authorList>
    </citation>
    <scope>NUCLEOTIDE SEQUENCE [LARGE SCALE GENOMIC DNA]</scope>
    <source>
        <strain evidence="3 4">KACC14197</strain>
    </source>
</reference>
<gene>
    <name evidence="3" type="ORF">WMW72_29910</name>
</gene>
<dbReference type="Pfam" id="PF00149">
    <property type="entry name" value="Metallophos"/>
    <property type="match status" value="1"/>
</dbReference>
<dbReference type="SUPFAM" id="SSF56300">
    <property type="entry name" value="Metallo-dependent phosphatases"/>
    <property type="match status" value="1"/>
</dbReference>
<feature type="domain" description="Calcineurin-like phosphoesterase" evidence="2">
    <location>
        <begin position="69"/>
        <end position="281"/>
    </location>
</feature>
<evidence type="ECO:0000259" key="2">
    <source>
        <dbReference type="Pfam" id="PF00149"/>
    </source>
</evidence>
<evidence type="ECO:0000313" key="3">
    <source>
        <dbReference type="EMBL" id="MEK8132121.1"/>
    </source>
</evidence>
<dbReference type="EMBL" id="JBBPCC010000026">
    <property type="protein sequence ID" value="MEK8132121.1"/>
    <property type="molecule type" value="Genomic_DNA"/>
</dbReference>
<accession>A0ABU9DV51</accession>
<dbReference type="InterPro" id="IPR004843">
    <property type="entry name" value="Calcineurin-like_PHP"/>
</dbReference>
<dbReference type="PANTHER" id="PTHR43143:SF1">
    <property type="entry name" value="SERINE_THREONINE-PROTEIN PHOSPHATASE CPPED1"/>
    <property type="match status" value="1"/>
</dbReference>
<dbReference type="RefSeq" id="WP_341419243.1">
    <property type="nucleotide sequence ID" value="NZ_JBBPCC010000026.1"/>
</dbReference>
<feature type="region of interest" description="Disordered" evidence="1">
    <location>
        <begin position="38"/>
        <end position="64"/>
    </location>
</feature>
<dbReference type="PANTHER" id="PTHR43143">
    <property type="entry name" value="METALLOPHOSPHOESTERASE, CALCINEURIN SUPERFAMILY"/>
    <property type="match status" value="1"/>
</dbReference>
<sequence length="355" mass="41233">MSRRKFLGWLIWFFLWIGAALFGLVKLLEKSVSTQQAAKGSRPEGLASPKPETGTEPQGNKSSDAPLASFLILSDLHISRDDPDTIRRVNAAFADLTEFQTPIEALLFTGDLTEYGRDKDYKELRNLMNGYELPPVYANMGNHDYYDIWIDKLGRFKQETMPNGKTDWQSRERFQKFFGLPKPYHDAWVKEHHLILLSQETYVQEKPDVGEGAWYSEEQLEWLRERLADRKDNRPVFIMTHQPLPPAGRDGQTHQLIPAIRFREILKPYKNVFVFCGHAHQDFQGTIEHYVKDGGFHYFHNSSVGRVMNRKYETVSQDKAQGLYVQVYTDRVTLRGRDFISRKWLSEADWTVPLG</sequence>
<evidence type="ECO:0000256" key="1">
    <source>
        <dbReference type="SAM" id="MobiDB-lite"/>
    </source>
</evidence>
<proteinExistence type="predicted"/>
<evidence type="ECO:0000313" key="4">
    <source>
        <dbReference type="Proteomes" id="UP001469365"/>
    </source>
</evidence>